<protein>
    <recommendedName>
        <fullName evidence="6">Mutator family transposase</fullName>
    </recommendedName>
</protein>
<sequence>MQKVWRVGVHFKQLKSRGLQSPKLVISDAHMGLQKAIQREFIGTAWQRCNVHFKRNIISSPGRDVKLKGI</sequence>
<accession>A0AAN0WDU6</accession>
<dbReference type="Pfam" id="PF00872">
    <property type="entry name" value="Transposase_mut"/>
    <property type="match status" value="1"/>
</dbReference>
<dbReference type="AlphaFoldDB" id="A0AAN0WDU6"/>
<evidence type="ECO:0000256" key="5">
    <source>
        <dbReference type="ARBA" id="ARBA00023172"/>
    </source>
</evidence>
<dbReference type="Proteomes" id="UP000032024">
    <property type="component" value="Chromosome"/>
</dbReference>
<evidence type="ECO:0000256" key="1">
    <source>
        <dbReference type="ARBA" id="ARBA00002190"/>
    </source>
</evidence>
<reference evidence="8" key="1">
    <citation type="submission" date="2015-01" db="EMBL/GenBank/DDBJ databases">
        <title>Comparative genome analysis of Bacillus coagulans HM-08, Clostridium butyricum HM-68, Bacillus subtilis HM-66 and Bacillus paralicheniformis BL-09.</title>
        <authorList>
            <person name="Zhang H."/>
        </authorList>
    </citation>
    <scope>NUCLEOTIDE SEQUENCE [LARGE SCALE GENOMIC DNA]</scope>
    <source>
        <strain evidence="8">HM-08</strain>
    </source>
</reference>
<keyword evidence="6" id="KW-0814">Transposable element</keyword>
<keyword evidence="4 6" id="KW-0238">DNA-binding</keyword>
<keyword evidence="5 6" id="KW-0233">DNA recombination</keyword>
<proteinExistence type="inferred from homology"/>
<comment type="similarity">
    <text evidence="2 6">Belongs to the transposase mutator family.</text>
</comment>
<evidence type="ECO:0000313" key="7">
    <source>
        <dbReference type="EMBL" id="AJO25020.1"/>
    </source>
</evidence>
<dbReference type="PANTHER" id="PTHR33217">
    <property type="entry name" value="TRANSPOSASE FOR INSERTION SEQUENCE ELEMENT IS1081"/>
    <property type="match status" value="1"/>
</dbReference>
<evidence type="ECO:0000256" key="4">
    <source>
        <dbReference type="ARBA" id="ARBA00023125"/>
    </source>
</evidence>
<dbReference type="GO" id="GO:0003677">
    <property type="term" value="F:DNA binding"/>
    <property type="evidence" value="ECO:0007669"/>
    <property type="project" value="UniProtKB-UniRule"/>
</dbReference>
<dbReference type="InterPro" id="IPR001207">
    <property type="entry name" value="Transposase_mutator"/>
</dbReference>
<dbReference type="EMBL" id="CP010525">
    <property type="protein sequence ID" value="AJO25020.1"/>
    <property type="molecule type" value="Genomic_DNA"/>
</dbReference>
<organism evidence="7 8">
    <name type="scientific">Heyndrickxia coagulans</name>
    <name type="common">Weizmannia coagulans</name>
    <dbReference type="NCBI Taxonomy" id="1398"/>
    <lineage>
        <taxon>Bacteria</taxon>
        <taxon>Bacillati</taxon>
        <taxon>Bacillota</taxon>
        <taxon>Bacilli</taxon>
        <taxon>Bacillales</taxon>
        <taxon>Bacillaceae</taxon>
        <taxon>Heyndrickxia</taxon>
    </lineage>
</organism>
<comment type="function">
    <text evidence="1 6">Required for the transposition of the insertion element.</text>
</comment>
<dbReference type="GO" id="GO:0004803">
    <property type="term" value="F:transposase activity"/>
    <property type="evidence" value="ECO:0007669"/>
    <property type="project" value="UniProtKB-UniRule"/>
</dbReference>
<dbReference type="PANTHER" id="PTHR33217:SF7">
    <property type="entry name" value="TRANSPOSASE FOR INSERTION SEQUENCE ELEMENT IS1081"/>
    <property type="match status" value="1"/>
</dbReference>
<evidence type="ECO:0000256" key="6">
    <source>
        <dbReference type="RuleBase" id="RU365089"/>
    </source>
</evidence>
<evidence type="ECO:0000256" key="3">
    <source>
        <dbReference type="ARBA" id="ARBA00022578"/>
    </source>
</evidence>
<evidence type="ECO:0000313" key="8">
    <source>
        <dbReference type="Proteomes" id="UP000032024"/>
    </source>
</evidence>
<evidence type="ECO:0000256" key="2">
    <source>
        <dbReference type="ARBA" id="ARBA00010961"/>
    </source>
</evidence>
<gene>
    <name evidence="7" type="ORF">SB48_HM08orf06668</name>
</gene>
<keyword evidence="8" id="KW-1185">Reference proteome</keyword>
<dbReference type="GO" id="GO:0006313">
    <property type="term" value="P:DNA transposition"/>
    <property type="evidence" value="ECO:0007669"/>
    <property type="project" value="UniProtKB-UniRule"/>
</dbReference>
<keyword evidence="3 6" id="KW-0815">Transposition</keyword>
<name>A0AAN0WDU6_HEYCO</name>